<comment type="caution">
    <text evidence="2">The sequence shown here is derived from an EMBL/GenBank/DDBJ whole genome shotgun (WGS) entry which is preliminary data.</text>
</comment>
<feature type="region of interest" description="Disordered" evidence="1">
    <location>
        <begin position="109"/>
        <end position="128"/>
    </location>
</feature>
<dbReference type="OrthoDB" id="3439183at2"/>
<protein>
    <submittedName>
        <fullName evidence="2">Uncharacterized protein</fullName>
    </submittedName>
</protein>
<accession>A0A2P8D3E5</accession>
<sequence length="128" mass="13895">MAEDNVRPIGTAASAKARARVEARRIAEHAEQIASELRHTGAVVLACADDAERDRARKAGRRAGRIINRKVRTKILPDGRVGVWDTERQDHPLHSQLDRTRGNKIISESGVFDGIGVPGAGPEDEGSQ</sequence>
<proteinExistence type="predicted"/>
<reference evidence="2 3" key="1">
    <citation type="submission" date="2018-03" db="EMBL/GenBank/DDBJ databases">
        <title>Genomic Encyclopedia of Archaeal and Bacterial Type Strains, Phase II (KMG-II): from individual species to whole genera.</title>
        <authorList>
            <person name="Goeker M."/>
        </authorList>
    </citation>
    <scope>NUCLEOTIDE SEQUENCE [LARGE SCALE GENOMIC DNA]</scope>
    <source>
        <strain evidence="2 3">DSM 45312</strain>
    </source>
</reference>
<evidence type="ECO:0000256" key="1">
    <source>
        <dbReference type="SAM" id="MobiDB-lite"/>
    </source>
</evidence>
<evidence type="ECO:0000313" key="2">
    <source>
        <dbReference type="EMBL" id="PSK91747.1"/>
    </source>
</evidence>
<evidence type="ECO:0000313" key="3">
    <source>
        <dbReference type="Proteomes" id="UP000240542"/>
    </source>
</evidence>
<organism evidence="2 3">
    <name type="scientific">Murinocardiopsis flavida</name>
    <dbReference type="NCBI Taxonomy" id="645275"/>
    <lineage>
        <taxon>Bacteria</taxon>
        <taxon>Bacillati</taxon>
        <taxon>Actinomycetota</taxon>
        <taxon>Actinomycetes</taxon>
        <taxon>Streptosporangiales</taxon>
        <taxon>Nocardiopsidaceae</taxon>
        <taxon>Murinocardiopsis</taxon>
    </lineage>
</organism>
<dbReference type="EMBL" id="PYGA01000019">
    <property type="protein sequence ID" value="PSK91747.1"/>
    <property type="molecule type" value="Genomic_DNA"/>
</dbReference>
<dbReference type="AlphaFoldDB" id="A0A2P8D3E5"/>
<name>A0A2P8D3E5_9ACTN</name>
<dbReference type="Proteomes" id="UP000240542">
    <property type="component" value="Unassembled WGS sequence"/>
</dbReference>
<dbReference type="RefSeq" id="WP_106585420.1">
    <property type="nucleotide sequence ID" value="NZ_PYGA01000019.1"/>
</dbReference>
<gene>
    <name evidence="2" type="ORF">CLV63_11928</name>
</gene>
<keyword evidence="3" id="KW-1185">Reference proteome</keyword>